<organism evidence="2 3">
    <name type="scientific">Streptomyces alkaliphilus</name>
    <dbReference type="NCBI Taxonomy" id="1472722"/>
    <lineage>
        <taxon>Bacteria</taxon>
        <taxon>Bacillati</taxon>
        <taxon>Actinomycetota</taxon>
        <taxon>Actinomycetes</taxon>
        <taxon>Kitasatosporales</taxon>
        <taxon>Streptomycetaceae</taxon>
        <taxon>Streptomyces</taxon>
    </lineage>
</organism>
<protein>
    <submittedName>
        <fullName evidence="2">Uncharacterized protein</fullName>
    </submittedName>
</protein>
<evidence type="ECO:0000313" key="3">
    <source>
        <dbReference type="Proteomes" id="UP000538929"/>
    </source>
</evidence>
<sequence>MSVRDRRRRRRHRRRERLRDLGWFLLMALLGTVGCAALITGLWVIGQGS</sequence>
<keyword evidence="1" id="KW-1133">Transmembrane helix</keyword>
<reference evidence="3" key="1">
    <citation type="submission" date="2019-10" db="EMBL/GenBank/DDBJ databases">
        <title>Streptomyces sp. nov., a novel actinobacterium isolated from alkaline environment.</title>
        <authorList>
            <person name="Golinska P."/>
        </authorList>
    </citation>
    <scope>NUCLEOTIDE SEQUENCE [LARGE SCALE GENOMIC DNA]</scope>
    <source>
        <strain evidence="3">DSM 42118</strain>
    </source>
</reference>
<dbReference type="RefSeq" id="WP_153427165.1">
    <property type="nucleotide sequence ID" value="NZ_VJYJ02000503.1"/>
</dbReference>
<name>A0A7W3TFL5_9ACTN</name>
<dbReference type="EMBL" id="VKHT01000666">
    <property type="protein sequence ID" value="MBB0245939.1"/>
    <property type="molecule type" value="Genomic_DNA"/>
</dbReference>
<feature type="transmembrane region" description="Helical" evidence="1">
    <location>
        <begin position="21"/>
        <end position="45"/>
    </location>
</feature>
<dbReference type="PROSITE" id="PS51257">
    <property type="entry name" value="PROKAR_LIPOPROTEIN"/>
    <property type="match status" value="1"/>
</dbReference>
<keyword evidence="3" id="KW-1185">Reference proteome</keyword>
<keyword evidence="1" id="KW-0472">Membrane</keyword>
<comment type="caution">
    <text evidence="2">The sequence shown here is derived from an EMBL/GenBank/DDBJ whole genome shotgun (WGS) entry which is preliminary data.</text>
</comment>
<evidence type="ECO:0000256" key="1">
    <source>
        <dbReference type="SAM" id="Phobius"/>
    </source>
</evidence>
<proteinExistence type="predicted"/>
<evidence type="ECO:0000313" key="2">
    <source>
        <dbReference type="EMBL" id="MBB0245939.1"/>
    </source>
</evidence>
<keyword evidence="1" id="KW-0812">Transmembrane</keyword>
<dbReference type="AlphaFoldDB" id="A0A7W3TFL5"/>
<gene>
    <name evidence="2" type="ORF">FNQ90_17955</name>
</gene>
<dbReference type="Proteomes" id="UP000538929">
    <property type="component" value="Unassembled WGS sequence"/>
</dbReference>
<accession>A0A7W3TFL5</accession>